<dbReference type="AlphaFoldDB" id="A0A8D3WC28"/>
<organism evidence="1 2">
    <name type="scientific">Streptomyces pratensis (strain ATCC 33331 / IAF-45CD)</name>
    <dbReference type="NCBI Taxonomy" id="591167"/>
    <lineage>
        <taxon>Bacteria</taxon>
        <taxon>Bacillati</taxon>
        <taxon>Actinomycetota</taxon>
        <taxon>Actinomycetes</taxon>
        <taxon>Kitasatosporales</taxon>
        <taxon>Streptomycetaceae</taxon>
        <taxon>Streptomyces</taxon>
    </lineage>
</organism>
<gene>
    <name evidence="1" type="ordered locus">Sfla_0165</name>
</gene>
<proteinExistence type="predicted"/>
<dbReference type="KEGG" id="sfa:Sfla_0165"/>
<evidence type="ECO:0008006" key="3">
    <source>
        <dbReference type="Google" id="ProtNLM"/>
    </source>
</evidence>
<dbReference type="InterPro" id="IPR027417">
    <property type="entry name" value="P-loop_NTPase"/>
</dbReference>
<dbReference type="OrthoDB" id="9777890at2"/>
<dbReference type="EMBL" id="CP002475">
    <property type="protein sequence ID" value="ADW01633.1"/>
    <property type="molecule type" value="Genomic_DNA"/>
</dbReference>
<protein>
    <recommendedName>
        <fullName evidence="3">Sulfotransferase</fullName>
    </recommendedName>
</protein>
<name>A0A8D3WC28_STRFA</name>
<reference evidence="1 2" key="1">
    <citation type="submission" date="2011-01" db="EMBL/GenBank/DDBJ databases">
        <title>Complete sequence of chromosome of Streptomyces flavogriseus ATCC 33331.</title>
        <authorList>
            <consortium name="US DOE Joint Genome Institute"/>
            <person name="Lucas S."/>
            <person name="Copeland A."/>
            <person name="Lapidus A."/>
            <person name="Cheng J.-F."/>
            <person name="Goodwin L."/>
            <person name="Pitluck S."/>
            <person name="Davenport K."/>
            <person name="Detter J.C."/>
            <person name="Han C."/>
            <person name="Tapia R."/>
            <person name="Land M."/>
            <person name="Hauser L."/>
            <person name="Kyrpides N."/>
            <person name="Ivanova N."/>
            <person name="Ovchinnikova G."/>
            <person name="Pagani I."/>
            <person name="Brumm P."/>
            <person name="Mead D."/>
            <person name="Woyke T."/>
        </authorList>
    </citation>
    <scope>NUCLEOTIDE SEQUENCE [LARGE SCALE GENOMIC DNA]</scope>
    <source>
        <strain evidence="2">ATCC 33331 / IAF-45CD</strain>
    </source>
</reference>
<evidence type="ECO:0000313" key="1">
    <source>
        <dbReference type="EMBL" id="ADW01633.1"/>
    </source>
</evidence>
<evidence type="ECO:0000313" key="2">
    <source>
        <dbReference type="Proteomes" id="UP000002066"/>
    </source>
</evidence>
<dbReference type="Gene3D" id="3.40.50.300">
    <property type="entry name" value="P-loop containing nucleotide triphosphate hydrolases"/>
    <property type="match status" value="1"/>
</dbReference>
<dbReference type="Proteomes" id="UP000002066">
    <property type="component" value="Chromosome"/>
</dbReference>
<accession>A0A8D3WC28</accession>
<dbReference type="SUPFAM" id="SSF52540">
    <property type="entry name" value="P-loop containing nucleoside triphosphate hydrolases"/>
    <property type="match status" value="1"/>
</dbReference>
<sequence>MREKDRQVPLTIVLGTGRCGSTMLSDLVNEHPGALSLSEFFACLDPGVFPVGTLDGPAFWKLLGTPRLKPNVLMTHGVTVPEYRYPIGSGRYAAGEVPAISLMTLPPLTGDPDGLYDRIRAEVISWPPAPVSHQYLRLFSWWAFSSGRDVVVERSGASLRFLPELLTQFPAARFVHMYRDGPDSAMSMSRHPLFRLGVMIGDMRAELGVDPYRNPDPRHTELLPARLRPFAPYSLDAAALAGTDIPLVRFGDMWSRATGALRHLAGLPAERLLHLSYDAVMTDPEPQLTTFGHFAGLAEPEVWAARVAGKVDRKRAGAASRLSAGQAEELRLACVPGTRRLTGLLDGTAAAAR</sequence>